<dbReference type="Proteomes" id="UP001629536">
    <property type="component" value="Unassembled WGS sequence"/>
</dbReference>
<dbReference type="NCBIfam" id="TIGR01560">
    <property type="entry name" value="put_DNA_pack"/>
    <property type="match status" value="1"/>
</dbReference>
<gene>
    <name evidence="1" type="ORF">ABGF40_02275</name>
</gene>
<evidence type="ECO:0000313" key="1">
    <source>
        <dbReference type="EMBL" id="MFM1524491.1"/>
    </source>
</evidence>
<protein>
    <submittedName>
        <fullName evidence="1">Head-tail connector protein</fullName>
    </submittedName>
</protein>
<dbReference type="CDD" id="cd08054">
    <property type="entry name" value="gp6"/>
    <property type="match status" value="1"/>
</dbReference>
<name>A0ABW9F4X1_9FIRM</name>
<evidence type="ECO:0000313" key="2">
    <source>
        <dbReference type="Proteomes" id="UP001629536"/>
    </source>
</evidence>
<dbReference type="InterPro" id="IPR006450">
    <property type="entry name" value="Phage_HK97_gp6-like"/>
</dbReference>
<dbReference type="Gene3D" id="1.10.3230.30">
    <property type="entry name" value="Phage gp6-like head-tail connector protein"/>
    <property type="match status" value="1"/>
</dbReference>
<comment type="caution">
    <text evidence="1">The sequence shown here is derived from an EMBL/GenBank/DDBJ whole genome shotgun (WGS) entry which is preliminary data.</text>
</comment>
<sequence>MILKIDLESVKNYLRVDFEDDDLLIASLIESSKNLCMDILRTDNLDMDSEIIKTAILYSVAFLYEHREEANHKELTLTLRALLFGLRKAEF</sequence>
<keyword evidence="2" id="KW-1185">Reference proteome</keyword>
<dbReference type="EMBL" id="JBFNFH010000003">
    <property type="protein sequence ID" value="MFM1524491.1"/>
    <property type="molecule type" value="Genomic_DNA"/>
</dbReference>
<dbReference type="Pfam" id="PF05135">
    <property type="entry name" value="Phage_connect_1"/>
    <property type="match status" value="1"/>
</dbReference>
<organism evidence="1 2">
    <name type="scientific">Helcococcus bovis</name>
    <dbReference type="NCBI Taxonomy" id="3153252"/>
    <lineage>
        <taxon>Bacteria</taxon>
        <taxon>Bacillati</taxon>
        <taxon>Bacillota</taxon>
        <taxon>Tissierellia</taxon>
        <taxon>Tissierellales</taxon>
        <taxon>Peptoniphilaceae</taxon>
        <taxon>Helcococcus</taxon>
    </lineage>
</organism>
<proteinExistence type="predicted"/>
<reference evidence="1 2" key="1">
    <citation type="journal article" date="2024" name="Front. Microbiol.">
        <title>Pangenomic and biochemical analyses of Helcococcus ovis reveal widespread tetracycline resistance and a novel bacterial species, Helcococcus bovis.</title>
        <authorList>
            <person name="Cunha F."/>
            <person name="Zhai Y."/>
            <person name="Casaro S."/>
            <person name="Jones K.L."/>
            <person name="Hernandez M."/>
            <person name="Bisinotto R.S."/>
            <person name="Kariyawasam S."/>
            <person name="Brown M.B."/>
            <person name="Phillips A."/>
            <person name="Jeong K.C."/>
            <person name="Galvao K.N."/>
        </authorList>
    </citation>
    <scope>NUCLEOTIDE SEQUENCE [LARGE SCALE GENOMIC DNA]</scope>
    <source>
        <strain evidence="1 2">KG197</strain>
    </source>
</reference>
<dbReference type="InterPro" id="IPR021146">
    <property type="entry name" value="Phage_gp6-like_head-tail"/>
</dbReference>
<accession>A0ABW9F4X1</accession>